<gene>
    <name evidence="9" type="ORF">CU098_004469</name>
</gene>
<keyword evidence="3 7" id="KW-0812">Transmembrane</keyword>
<dbReference type="InterPro" id="IPR039357">
    <property type="entry name" value="SRD5A/TECR"/>
</dbReference>
<dbReference type="Proteomes" id="UP000253551">
    <property type="component" value="Unassembled WGS sequence"/>
</dbReference>
<dbReference type="PANTHER" id="PTHR10556">
    <property type="entry name" value="3-OXO-5-ALPHA-STEROID 4-DEHYDROGENASE"/>
    <property type="match status" value="1"/>
</dbReference>
<keyword evidence="5 7" id="KW-0472">Membrane</keyword>
<dbReference type="PANTHER" id="PTHR10556:SF35">
    <property type="entry name" value="3-OXO-5-ALPHA-STEROID 4-DEHYDROGENASE FAMILY PROTEIN"/>
    <property type="match status" value="1"/>
</dbReference>
<keyword evidence="4 7" id="KW-1133">Transmembrane helix</keyword>
<evidence type="ECO:0000313" key="9">
    <source>
        <dbReference type="EMBL" id="RCI00084.1"/>
    </source>
</evidence>
<keyword evidence="10" id="KW-1185">Reference proteome</keyword>
<dbReference type="GO" id="GO:0006629">
    <property type="term" value="P:lipid metabolic process"/>
    <property type="evidence" value="ECO:0007669"/>
    <property type="project" value="InterPro"/>
</dbReference>
<evidence type="ECO:0000256" key="2">
    <source>
        <dbReference type="ARBA" id="ARBA00007742"/>
    </source>
</evidence>
<organism evidence="9 10">
    <name type="scientific">Rhizopus stolonifer</name>
    <name type="common">Rhizopus nigricans</name>
    <dbReference type="NCBI Taxonomy" id="4846"/>
    <lineage>
        <taxon>Eukaryota</taxon>
        <taxon>Fungi</taxon>
        <taxon>Fungi incertae sedis</taxon>
        <taxon>Mucoromycota</taxon>
        <taxon>Mucoromycotina</taxon>
        <taxon>Mucoromycetes</taxon>
        <taxon>Mucorales</taxon>
        <taxon>Mucorineae</taxon>
        <taxon>Rhizopodaceae</taxon>
        <taxon>Rhizopus</taxon>
    </lineage>
</organism>
<evidence type="ECO:0000256" key="5">
    <source>
        <dbReference type="ARBA" id="ARBA00023136"/>
    </source>
</evidence>
<feature type="transmembrane region" description="Helical" evidence="7">
    <location>
        <begin position="116"/>
        <end position="137"/>
    </location>
</feature>
<proteinExistence type="inferred from homology"/>
<evidence type="ECO:0000256" key="3">
    <source>
        <dbReference type="ARBA" id="ARBA00022692"/>
    </source>
</evidence>
<reference evidence="9 10" key="1">
    <citation type="journal article" date="2018" name="G3 (Bethesda)">
        <title>Phylogenetic and Phylogenomic Definition of Rhizopus Species.</title>
        <authorList>
            <person name="Gryganskyi A.P."/>
            <person name="Golan J."/>
            <person name="Dolatabadi S."/>
            <person name="Mondo S."/>
            <person name="Robb S."/>
            <person name="Idnurm A."/>
            <person name="Muszewska A."/>
            <person name="Steczkiewicz K."/>
            <person name="Masonjones S."/>
            <person name="Liao H.L."/>
            <person name="Gajdeczka M.T."/>
            <person name="Anike F."/>
            <person name="Vuek A."/>
            <person name="Anishchenko I.M."/>
            <person name="Voigt K."/>
            <person name="de Hoog G.S."/>
            <person name="Smith M.E."/>
            <person name="Heitman J."/>
            <person name="Vilgalys R."/>
            <person name="Stajich J.E."/>
        </authorList>
    </citation>
    <scope>NUCLEOTIDE SEQUENCE [LARGE SCALE GENOMIC DNA]</scope>
    <source>
        <strain evidence="9 10">LSU 92-RS-03</strain>
    </source>
</reference>
<evidence type="ECO:0000256" key="7">
    <source>
        <dbReference type="SAM" id="Phobius"/>
    </source>
</evidence>
<dbReference type="STRING" id="4846.A0A367KCV2"/>
<feature type="transmembrane region" description="Helical" evidence="7">
    <location>
        <begin position="149"/>
        <end position="169"/>
    </location>
</feature>
<dbReference type="OrthoDB" id="2290221at2759"/>
<evidence type="ECO:0000259" key="8">
    <source>
        <dbReference type="Pfam" id="PF02544"/>
    </source>
</evidence>
<comment type="subcellular location">
    <subcellularLocation>
        <location evidence="1">Membrane</location>
        <topology evidence="1">Multi-pass membrane protein</topology>
    </subcellularLocation>
</comment>
<protein>
    <recommendedName>
        <fullName evidence="8">3-oxo-5-alpha-steroid 4-dehydrogenase C-terminal domain-containing protein</fullName>
    </recommendedName>
</protein>
<keyword evidence="6" id="KW-0175">Coiled coil</keyword>
<feature type="transmembrane region" description="Helical" evidence="7">
    <location>
        <begin position="61"/>
        <end position="82"/>
    </location>
</feature>
<feature type="transmembrane region" description="Helical" evidence="7">
    <location>
        <begin position="20"/>
        <end position="40"/>
    </location>
</feature>
<evidence type="ECO:0000256" key="1">
    <source>
        <dbReference type="ARBA" id="ARBA00004141"/>
    </source>
</evidence>
<dbReference type="InterPro" id="IPR001104">
    <property type="entry name" value="3-oxo-5_a-steroid_4-DH_C"/>
</dbReference>
<dbReference type="GO" id="GO:0016627">
    <property type="term" value="F:oxidoreductase activity, acting on the CH-CH group of donors"/>
    <property type="evidence" value="ECO:0007669"/>
    <property type="project" value="InterPro"/>
</dbReference>
<accession>A0A367KCV2</accession>
<dbReference type="Pfam" id="PF02544">
    <property type="entry name" value="Steroid_dh"/>
    <property type="match status" value="1"/>
</dbReference>
<dbReference type="PROSITE" id="PS50244">
    <property type="entry name" value="S5A_REDUCTASE"/>
    <property type="match status" value="1"/>
</dbReference>
<feature type="coiled-coil region" evidence="6">
    <location>
        <begin position="291"/>
        <end position="325"/>
    </location>
</feature>
<evidence type="ECO:0000256" key="4">
    <source>
        <dbReference type="ARBA" id="ARBA00022989"/>
    </source>
</evidence>
<evidence type="ECO:0000256" key="6">
    <source>
        <dbReference type="SAM" id="Coils"/>
    </source>
</evidence>
<dbReference type="Gene3D" id="1.20.120.1630">
    <property type="match status" value="1"/>
</dbReference>
<evidence type="ECO:0000313" key="10">
    <source>
        <dbReference type="Proteomes" id="UP000253551"/>
    </source>
</evidence>
<name>A0A367KCV2_RHIST</name>
<comment type="caution">
    <text evidence="9">The sequence shown here is derived from an EMBL/GenBank/DDBJ whole genome shotgun (WGS) entry which is preliminary data.</text>
</comment>
<dbReference type="GO" id="GO:0016020">
    <property type="term" value="C:membrane"/>
    <property type="evidence" value="ECO:0007669"/>
    <property type="project" value="UniProtKB-SubCell"/>
</dbReference>
<dbReference type="EMBL" id="PJQM01001879">
    <property type="protein sequence ID" value="RCI00084.1"/>
    <property type="molecule type" value="Genomic_DNA"/>
</dbReference>
<dbReference type="CDD" id="cd12148">
    <property type="entry name" value="fungal_TF_MHR"/>
    <property type="match status" value="1"/>
</dbReference>
<sequence length="847" mass="98490">MGYTSSIGLYVPDWTKLNWYSLIIGISLALFAFVTLFIDLAPYSKFGNRKFDTIPSKKAMICFYLPSVIACLFVQKPVFFYWHSHFDIVHLLNTLHFSKRVFEVCFVHIYKSNTNILTMLSVSSVYTTTTLLDLLVTRQMPDYAFSDKLFTCGLLFFFIGEAVNTYHHWVLRQMRMNNNSQEKYRLPRGGLFDYVVAPHYMGEQLSFIGFILTSQNVVALALKAFPLVYLSIRAKKTHAWYKAYLTDKHEKADIRKRKNLIPFVCPCERCKDLGKECVEALVKATMKAKGLSESAYNAHNLQDQVKQLEMEVQHIEAEMKRLSNRSNNKLVPMGQHSIYSNNPEENIYLGKDSNMLLSFHREDVNCQAPHFTARIATRSFERKKTSDPDETLLAKTLFIDPRSTVHELVDAFFKCDIVYNSLVHESSFRAKLSILQDPLLDLTTLSICCYVCTTPCNDVAHSWRRKRHLADFFYVKAKSVFLDQFDDYEKRLENMVSVCLLSRYIHMTLRFSDCCRLLEMAFQISLDLHKDYNAYFESETDKEVTGHVDEALFSRCYYLIVNMRRVMQFIANESMNEPEFRYPRWQYLVDESEETRRYVRLQNWILSIVDHPFMSAFKKQIHRVHIGKVCTLSFESIVKADQVIQEWASSAPDEFRLFDDYFAVEACKEIICKIQDPILLVNFCNLHVLQLNINSSMLQPIALNNESSQLAQCVLEHSLSRSLTGCRLLIYAIKQLFHACGCNTTCNYTVLAFDNLLYTFDMLMLLSLSPNQQVAAEAKSMMKICFEEIKNIRFMQGISIPKETSPMASIITEQFKDKKFDVDYYDKYPHPWFAMMFDAIHVITSCT</sequence>
<comment type="similarity">
    <text evidence="2">Belongs to the steroid 5-alpha reductase family.</text>
</comment>
<feature type="domain" description="3-oxo-5-alpha-steroid 4-dehydrogenase C-terminal" evidence="8">
    <location>
        <begin position="143"/>
        <end position="264"/>
    </location>
</feature>
<dbReference type="AlphaFoldDB" id="A0A367KCV2"/>